<dbReference type="EMBL" id="JAAALK010000283">
    <property type="protein sequence ID" value="KAG8074079.1"/>
    <property type="molecule type" value="Genomic_DNA"/>
</dbReference>
<protein>
    <submittedName>
        <fullName evidence="2">Uncharacterized protein</fullName>
    </submittedName>
</protein>
<comment type="caution">
    <text evidence="2">The sequence shown here is derived from an EMBL/GenBank/DDBJ whole genome shotgun (WGS) entry which is preliminary data.</text>
</comment>
<feature type="compositionally biased region" description="Basic residues" evidence="1">
    <location>
        <begin position="1"/>
        <end position="12"/>
    </location>
</feature>
<organism evidence="2 3">
    <name type="scientific">Zizania palustris</name>
    <name type="common">Northern wild rice</name>
    <dbReference type="NCBI Taxonomy" id="103762"/>
    <lineage>
        <taxon>Eukaryota</taxon>
        <taxon>Viridiplantae</taxon>
        <taxon>Streptophyta</taxon>
        <taxon>Embryophyta</taxon>
        <taxon>Tracheophyta</taxon>
        <taxon>Spermatophyta</taxon>
        <taxon>Magnoliopsida</taxon>
        <taxon>Liliopsida</taxon>
        <taxon>Poales</taxon>
        <taxon>Poaceae</taxon>
        <taxon>BOP clade</taxon>
        <taxon>Oryzoideae</taxon>
        <taxon>Oryzeae</taxon>
        <taxon>Zizaniinae</taxon>
        <taxon>Zizania</taxon>
    </lineage>
</organism>
<evidence type="ECO:0000256" key="1">
    <source>
        <dbReference type="SAM" id="MobiDB-lite"/>
    </source>
</evidence>
<accession>A0A8J5TA85</accession>
<dbReference type="Proteomes" id="UP000729402">
    <property type="component" value="Unassembled WGS sequence"/>
</dbReference>
<keyword evidence="3" id="KW-1185">Reference proteome</keyword>
<evidence type="ECO:0000313" key="3">
    <source>
        <dbReference type="Proteomes" id="UP000729402"/>
    </source>
</evidence>
<reference evidence="2" key="1">
    <citation type="journal article" date="2021" name="bioRxiv">
        <title>Whole Genome Assembly and Annotation of Northern Wild Rice, Zizania palustris L., Supports a Whole Genome Duplication in the Zizania Genus.</title>
        <authorList>
            <person name="Haas M."/>
            <person name="Kono T."/>
            <person name="Macchietto M."/>
            <person name="Millas R."/>
            <person name="McGilp L."/>
            <person name="Shao M."/>
            <person name="Duquette J."/>
            <person name="Hirsch C.N."/>
            <person name="Kimball J."/>
        </authorList>
    </citation>
    <scope>NUCLEOTIDE SEQUENCE</scope>
    <source>
        <tissue evidence="2">Fresh leaf tissue</tissue>
    </source>
</reference>
<reference evidence="2" key="2">
    <citation type="submission" date="2021-02" db="EMBL/GenBank/DDBJ databases">
        <authorList>
            <person name="Kimball J.A."/>
            <person name="Haas M.W."/>
            <person name="Macchietto M."/>
            <person name="Kono T."/>
            <person name="Duquette J."/>
            <person name="Shao M."/>
        </authorList>
    </citation>
    <scope>NUCLEOTIDE SEQUENCE</scope>
    <source>
        <tissue evidence="2">Fresh leaf tissue</tissue>
    </source>
</reference>
<proteinExistence type="predicted"/>
<gene>
    <name evidence="2" type="ORF">GUJ93_ZPchr0006g41602</name>
</gene>
<name>A0A8J5TA85_ZIZPA</name>
<sequence length="114" mass="12030">MPKRSRSTKIHGRLASSPAERSALVVAHASRRARKGALVERRPSTGAACRTRLRGSTHVLASEKGVGDQITFGTGTGRRRNLALSLAAGREIERGSYGGSNRICSGRATADGMT</sequence>
<evidence type="ECO:0000313" key="2">
    <source>
        <dbReference type="EMBL" id="KAG8074079.1"/>
    </source>
</evidence>
<feature type="region of interest" description="Disordered" evidence="1">
    <location>
        <begin position="1"/>
        <end position="22"/>
    </location>
</feature>
<dbReference type="AlphaFoldDB" id="A0A8J5TA85"/>